<dbReference type="EMBL" id="MN740880">
    <property type="protein sequence ID" value="QHU16368.1"/>
    <property type="molecule type" value="Genomic_DNA"/>
</dbReference>
<sequence>MDKYICIIKKLYEDYKTNEYAINKINSIIENIPNKIEEQIILKNKREERFEKLIDESDIFIRYFINNFQFYYIPITELFIEYNNNNNNYVRINEDNIWSIVLQHINKNNNIIPWKYKIKTNIIKRIKDCYLLNENNIPNTETIQQTLKLFMDIFSITKEETKYVLTIIGDNLLKKNTHLTYFIPLNCKKIFQFISDYAFFYLKYSRNPIDTFKYKYHYHELSNCRLINIHNSFQKYEHKHNIKNNILNIICVATHYSHRFINADHFITEICNNNELKRYSLYLKNNNIQTIISNFKSEYLQEKDDSDTITLNFSDMNYLWKEYLNEKGIPILIYSTELIDKLNLPYNNNTKFFNHIISNKIGYVKHFNTFWNLYIDEDDTESDFEINELTTLYVQWLKENNKNNTHFNIDENKIIAILNHFYNNIEIFDNKYLQGIKCKLWNKKNDIQTFIKSQNFIYPTSIHQLYHLYCQNNHKLNVNKQYFTTFLYEWIVPCHINQDIIDPLFWENIQDA</sequence>
<protein>
    <submittedName>
        <fullName evidence="1">Uncharacterized protein</fullName>
    </submittedName>
</protein>
<dbReference type="AlphaFoldDB" id="A0A6C0KJ81"/>
<evidence type="ECO:0000313" key="1">
    <source>
        <dbReference type="EMBL" id="QHU16368.1"/>
    </source>
</evidence>
<reference evidence="1" key="1">
    <citation type="journal article" date="2020" name="Nature">
        <title>Giant virus diversity and host interactions through global metagenomics.</title>
        <authorList>
            <person name="Schulz F."/>
            <person name="Roux S."/>
            <person name="Paez-Espino D."/>
            <person name="Jungbluth S."/>
            <person name="Walsh D.A."/>
            <person name="Denef V.J."/>
            <person name="McMahon K.D."/>
            <person name="Konstantinidis K.T."/>
            <person name="Eloe-Fadrosh E.A."/>
            <person name="Kyrpides N.C."/>
            <person name="Woyke T."/>
        </authorList>
    </citation>
    <scope>NUCLEOTIDE SEQUENCE</scope>
    <source>
        <strain evidence="1">GVMAG-S-3300011013-78</strain>
    </source>
</reference>
<proteinExistence type="predicted"/>
<name>A0A6C0KJ81_9ZZZZ</name>
<organism evidence="1">
    <name type="scientific">viral metagenome</name>
    <dbReference type="NCBI Taxonomy" id="1070528"/>
    <lineage>
        <taxon>unclassified sequences</taxon>
        <taxon>metagenomes</taxon>
        <taxon>organismal metagenomes</taxon>
    </lineage>
</organism>
<accession>A0A6C0KJ81</accession>